<dbReference type="PANTHER" id="PTHR46649">
    <property type="match status" value="1"/>
</dbReference>
<dbReference type="RefSeq" id="WP_077024410.1">
    <property type="nucleotide sequence ID" value="NZ_CP017641.1"/>
</dbReference>
<evidence type="ECO:0000313" key="2">
    <source>
        <dbReference type="Proteomes" id="UP000187735"/>
    </source>
</evidence>
<dbReference type="EMBL" id="CP017641">
    <property type="protein sequence ID" value="APZ92844.1"/>
    <property type="molecule type" value="Genomic_DNA"/>
</dbReference>
<dbReference type="KEGG" id="fmr:Fuma_02456"/>
<dbReference type="InterPro" id="IPR044924">
    <property type="entry name" value="HAD-SF_hydro_IA_REG-2-like_cap"/>
</dbReference>
<proteinExistence type="predicted"/>
<dbReference type="InterPro" id="IPR023214">
    <property type="entry name" value="HAD_sf"/>
</dbReference>
<dbReference type="InterPro" id="IPR006439">
    <property type="entry name" value="HAD-SF_hydro_IA"/>
</dbReference>
<dbReference type="Pfam" id="PF00702">
    <property type="entry name" value="Hydrolase"/>
    <property type="match status" value="1"/>
</dbReference>
<sequence length="270" mass="29360">MSQPEQNLLEGGLLATLPEIEAVAFDAVGTVMYPEPSVSEAYRQAIQQHCGHQIESAEVARVVKLALTERSRDSDLRTSEETERQFWADLIRRLCPAATGNGNAHSDGFQDCFDHLFDHFRRAENWRCFEDATGLIDELYRRGLQTAIASNFDQRLNAVCDGLPELKHVGHRVISSVVGWRKPAKPFFDAVSQQIGVAPNRILFVGDDLTNDVEGASAAGMQAAWVCRSAVGVTPTTGGAVKITSLRQLIGVNEAADKVAGVDRGSASIP</sequence>
<keyword evidence="2" id="KW-1185">Reference proteome</keyword>
<dbReference type="Gene3D" id="3.40.50.1000">
    <property type="entry name" value="HAD superfamily/HAD-like"/>
    <property type="match status" value="1"/>
</dbReference>
<dbReference type="SFLD" id="SFLDS00003">
    <property type="entry name" value="Haloacid_Dehalogenase"/>
    <property type="match status" value="1"/>
</dbReference>
<dbReference type="SFLD" id="SFLDG01129">
    <property type="entry name" value="C1.5:_HAD__Beta-PGM__Phosphata"/>
    <property type="match status" value="1"/>
</dbReference>
<dbReference type="SUPFAM" id="SSF56784">
    <property type="entry name" value="HAD-like"/>
    <property type="match status" value="1"/>
</dbReference>
<dbReference type="NCBIfam" id="TIGR01549">
    <property type="entry name" value="HAD-SF-IA-v1"/>
    <property type="match status" value="1"/>
</dbReference>
<dbReference type="InterPro" id="IPR036412">
    <property type="entry name" value="HAD-like_sf"/>
</dbReference>
<dbReference type="Proteomes" id="UP000187735">
    <property type="component" value="Chromosome"/>
</dbReference>
<accession>A0A1P8WFL2</accession>
<reference evidence="1 2" key="1">
    <citation type="journal article" date="2016" name="Front. Microbiol.">
        <title>Fuerstia marisgermanicae gen. nov., sp. nov., an Unusual Member of the Phylum Planctomycetes from the German Wadden Sea.</title>
        <authorList>
            <person name="Kohn T."/>
            <person name="Heuer A."/>
            <person name="Jogler M."/>
            <person name="Vollmers J."/>
            <person name="Boedeker C."/>
            <person name="Bunk B."/>
            <person name="Rast P."/>
            <person name="Borchert D."/>
            <person name="Glockner I."/>
            <person name="Freese H.M."/>
            <person name="Klenk H.P."/>
            <person name="Overmann J."/>
            <person name="Kaster A.K."/>
            <person name="Rohde M."/>
            <person name="Wiegand S."/>
            <person name="Jogler C."/>
        </authorList>
    </citation>
    <scope>NUCLEOTIDE SEQUENCE [LARGE SCALE GENOMIC DNA]</scope>
    <source>
        <strain evidence="1 2">NH11</strain>
    </source>
</reference>
<name>A0A1P8WFL2_9PLAN</name>
<dbReference type="PANTHER" id="PTHR46649:SF4">
    <property type="entry name" value="HALOACID DEHALOGENASE-LIKE HYDROLASE (HAD) SUPERFAMILY PROTEIN"/>
    <property type="match status" value="1"/>
</dbReference>
<dbReference type="STRING" id="1891926.Fuma_02456"/>
<evidence type="ECO:0000313" key="1">
    <source>
        <dbReference type="EMBL" id="APZ92844.1"/>
    </source>
</evidence>
<dbReference type="Gene3D" id="1.10.150.720">
    <property type="entry name" value="Haloacid dehalogenase-like hydrolase"/>
    <property type="match status" value="1"/>
</dbReference>
<gene>
    <name evidence="1" type="ORF">Fuma_02456</name>
</gene>
<dbReference type="AlphaFoldDB" id="A0A1P8WFL2"/>
<dbReference type="OrthoDB" id="9809962at2"/>
<organism evidence="1 2">
    <name type="scientific">Fuerstiella marisgermanici</name>
    <dbReference type="NCBI Taxonomy" id="1891926"/>
    <lineage>
        <taxon>Bacteria</taxon>
        <taxon>Pseudomonadati</taxon>
        <taxon>Planctomycetota</taxon>
        <taxon>Planctomycetia</taxon>
        <taxon>Planctomycetales</taxon>
        <taxon>Planctomycetaceae</taxon>
        <taxon>Fuerstiella</taxon>
    </lineage>
</organism>
<protein>
    <submittedName>
        <fullName evidence="1">Phosphoglycolate phosphatase</fullName>
    </submittedName>
</protein>
<dbReference type="PRINTS" id="PR00413">
    <property type="entry name" value="HADHALOGNASE"/>
</dbReference>